<evidence type="ECO:0000256" key="4">
    <source>
        <dbReference type="ARBA" id="ARBA00022801"/>
    </source>
</evidence>
<accession>A0A815X7P0</accession>
<keyword evidence="4" id="KW-0378">Hydrolase</keyword>
<dbReference type="SUPFAM" id="SSF56024">
    <property type="entry name" value="Phospholipase D/nuclease"/>
    <property type="match status" value="1"/>
</dbReference>
<dbReference type="OrthoDB" id="14911at2759"/>
<keyword evidence="12" id="KW-1185">Reference proteome</keyword>
<dbReference type="PROSITE" id="PS50035">
    <property type="entry name" value="PLD"/>
    <property type="match status" value="1"/>
</dbReference>
<dbReference type="Gene3D" id="3.30.870.10">
    <property type="entry name" value="Endonuclease Chain A"/>
    <property type="match status" value="1"/>
</dbReference>
<protein>
    <recommendedName>
        <fullName evidence="2">phospholipase D</fullName>
        <ecNumber evidence="2">3.1.4.4</ecNumber>
    </recommendedName>
</protein>
<evidence type="ECO:0000256" key="3">
    <source>
        <dbReference type="ARBA" id="ARBA00022737"/>
    </source>
</evidence>
<dbReference type="PANTHER" id="PTHR18896">
    <property type="entry name" value="PHOSPHOLIPASE D"/>
    <property type="match status" value="1"/>
</dbReference>
<dbReference type="PANTHER" id="PTHR18896:SF76">
    <property type="entry name" value="PHOSPHOLIPASE"/>
    <property type="match status" value="1"/>
</dbReference>
<dbReference type="InterPro" id="IPR015679">
    <property type="entry name" value="PLipase_D_fam"/>
</dbReference>
<evidence type="ECO:0000256" key="5">
    <source>
        <dbReference type="ARBA" id="ARBA00022963"/>
    </source>
</evidence>
<evidence type="ECO:0000313" key="11">
    <source>
        <dbReference type="EMBL" id="CAF4415202.1"/>
    </source>
</evidence>
<comment type="catalytic activity">
    <reaction evidence="1">
        <text>a 1,2-diacyl-sn-glycero-3-phosphocholine + H2O = a 1,2-diacyl-sn-glycero-3-phosphate + choline + H(+)</text>
        <dbReference type="Rhea" id="RHEA:14445"/>
        <dbReference type="ChEBI" id="CHEBI:15354"/>
        <dbReference type="ChEBI" id="CHEBI:15377"/>
        <dbReference type="ChEBI" id="CHEBI:15378"/>
        <dbReference type="ChEBI" id="CHEBI:57643"/>
        <dbReference type="ChEBI" id="CHEBI:58608"/>
        <dbReference type="EC" id="3.1.4.4"/>
    </reaction>
</comment>
<dbReference type="EMBL" id="CAJOBA010051290">
    <property type="protein sequence ID" value="CAF4243197.1"/>
    <property type="molecule type" value="Genomic_DNA"/>
</dbReference>
<dbReference type="EMBL" id="CAJNOK010029456">
    <property type="protein sequence ID" value="CAF1447924.1"/>
    <property type="molecule type" value="Genomic_DNA"/>
</dbReference>
<evidence type="ECO:0000259" key="7">
    <source>
        <dbReference type="PROSITE" id="PS50035"/>
    </source>
</evidence>
<name>A0A815X7P0_9BILA</name>
<keyword evidence="5" id="KW-0442">Lipid degradation</keyword>
<feature type="non-terminal residue" evidence="9">
    <location>
        <position position="1"/>
    </location>
</feature>
<evidence type="ECO:0000313" key="8">
    <source>
        <dbReference type="EMBL" id="CAF1447924.1"/>
    </source>
</evidence>
<dbReference type="InterPro" id="IPR001736">
    <property type="entry name" value="PLipase_D/transphosphatidylase"/>
</dbReference>
<keyword evidence="3" id="KW-0677">Repeat</keyword>
<dbReference type="EMBL" id="CAJNOQ010027496">
    <property type="protein sequence ID" value="CAF1554022.1"/>
    <property type="molecule type" value="Genomic_DNA"/>
</dbReference>
<sequence>DEGVRIYILLFKEFPYSLSIDSLYTKRAFQAKKRNNIKVIRHPEHNTISGKSLLWAHHEKFVVIDQKIAFVAGIDLCYGRWDDDHMRYTKV</sequence>
<dbReference type="Proteomes" id="UP000682733">
    <property type="component" value="Unassembled WGS sequence"/>
</dbReference>
<evidence type="ECO:0000313" key="10">
    <source>
        <dbReference type="EMBL" id="CAF4243197.1"/>
    </source>
</evidence>
<keyword evidence="6" id="KW-0443">Lipid metabolism</keyword>
<reference evidence="9" key="1">
    <citation type="submission" date="2021-02" db="EMBL/GenBank/DDBJ databases">
        <authorList>
            <person name="Nowell W R."/>
        </authorList>
    </citation>
    <scope>NUCLEOTIDE SEQUENCE</scope>
</reference>
<dbReference type="AlphaFoldDB" id="A0A815X7P0"/>
<dbReference type="SMART" id="SM00155">
    <property type="entry name" value="PLDc"/>
    <property type="match status" value="1"/>
</dbReference>
<organism evidence="9 12">
    <name type="scientific">Didymodactylos carnosus</name>
    <dbReference type="NCBI Taxonomy" id="1234261"/>
    <lineage>
        <taxon>Eukaryota</taxon>
        <taxon>Metazoa</taxon>
        <taxon>Spiralia</taxon>
        <taxon>Gnathifera</taxon>
        <taxon>Rotifera</taxon>
        <taxon>Eurotatoria</taxon>
        <taxon>Bdelloidea</taxon>
        <taxon>Philodinida</taxon>
        <taxon>Philodinidae</taxon>
        <taxon>Didymodactylos</taxon>
    </lineage>
</organism>
<dbReference type="EC" id="3.1.4.4" evidence="2"/>
<proteinExistence type="predicted"/>
<dbReference type="Proteomes" id="UP000681722">
    <property type="component" value="Unassembled WGS sequence"/>
</dbReference>
<dbReference type="Proteomes" id="UP000663829">
    <property type="component" value="Unassembled WGS sequence"/>
</dbReference>
<dbReference type="Proteomes" id="UP000677228">
    <property type="component" value="Unassembled WGS sequence"/>
</dbReference>
<comment type="caution">
    <text evidence="9">The sequence shown here is derived from an EMBL/GenBank/DDBJ whole genome shotgun (WGS) entry which is preliminary data.</text>
</comment>
<dbReference type="GO" id="GO:0009395">
    <property type="term" value="P:phospholipid catabolic process"/>
    <property type="evidence" value="ECO:0007669"/>
    <property type="project" value="TreeGrafter"/>
</dbReference>
<evidence type="ECO:0000256" key="2">
    <source>
        <dbReference type="ARBA" id="ARBA00012027"/>
    </source>
</evidence>
<dbReference type="EMBL" id="CAJOBC010093194">
    <property type="protein sequence ID" value="CAF4415202.1"/>
    <property type="molecule type" value="Genomic_DNA"/>
</dbReference>
<dbReference type="GO" id="GO:0004630">
    <property type="term" value="F:phospholipase D activity"/>
    <property type="evidence" value="ECO:0007669"/>
    <property type="project" value="UniProtKB-EC"/>
</dbReference>
<evidence type="ECO:0000313" key="12">
    <source>
        <dbReference type="Proteomes" id="UP000663829"/>
    </source>
</evidence>
<feature type="domain" description="PLD phosphodiesterase" evidence="7">
    <location>
        <begin position="53"/>
        <end position="80"/>
    </location>
</feature>
<gene>
    <name evidence="9" type="ORF">GPM918_LOCUS39376</name>
    <name evidence="8" type="ORF">OVA965_LOCUS34705</name>
    <name evidence="11" type="ORF">SRO942_LOCUS40245</name>
    <name evidence="10" type="ORF">TMI583_LOCUS35647</name>
</gene>
<evidence type="ECO:0000313" key="9">
    <source>
        <dbReference type="EMBL" id="CAF1554022.1"/>
    </source>
</evidence>
<dbReference type="Pfam" id="PF00614">
    <property type="entry name" value="PLDc"/>
    <property type="match status" value="1"/>
</dbReference>
<evidence type="ECO:0000256" key="1">
    <source>
        <dbReference type="ARBA" id="ARBA00000798"/>
    </source>
</evidence>
<evidence type="ECO:0000256" key="6">
    <source>
        <dbReference type="ARBA" id="ARBA00023098"/>
    </source>
</evidence>